<evidence type="ECO:0000313" key="2">
    <source>
        <dbReference type="Proteomes" id="UP001233999"/>
    </source>
</evidence>
<gene>
    <name evidence="1" type="ORF">L9F63_014862</name>
</gene>
<accession>A0AAD8EKH7</accession>
<keyword evidence="2" id="KW-1185">Reference proteome</keyword>
<dbReference type="AlphaFoldDB" id="A0AAD8EKH7"/>
<name>A0AAD8EKH7_DIPPU</name>
<evidence type="ECO:0000313" key="1">
    <source>
        <dbReference type="EMBL" id="KAJ9593593.1"/>
    </source>
</evidence>
<comment type="caution">
    <text evidence="1">The sequence shown here is derived from an EMBL/GenBank/DDBJ whole genome shotgun (WGS) entry which is preliminary data.</text>
</comment>
<feature type="non-terminal residue" evidence="1">
    <location>
        <position position="94"/>
    </location>
</feature>
<feature type="non-terminal residue" evidence="1">
    <location>
        <position position="1"/>
    </location>
</feature>
<reference evidence="1" key="1">
    <citation type="journal article" date="2023" name="IScience">
        <title>Live-bearing cockroach genome reveals convergent evolutionary mechanisms linked to viviparity in insects and beyond.</title>
        <authorList>
            <person name="Fouks B."/>
            <person name="Harrison M.C."/>
            <person name="Mikhailova A.A."/>
            <person name="Marchal E."/>
            <person name="English S."/>
            <person name="Carruthers M."/>
            <person name="Jennings E.C."/>
            <person name="Chiamaka E.L."/>
            <person name="Frigard R.A."/>
            <person name="Pippel M."/>
            <person name="Attardo G.M."/>
            <person name="Benoit J.B."/>
            <person name="Bornberg-Bauer E."/>
            <person name="Tobe S.S."/>
        </authorList>
    </citation>
    <scope>NUCLEOTIDE SEQUENCE</scope>
    <source>
        <strain evidence="1">Stay&amp;Tobe</strain>
    </source>
</reference>
<dbReference type="Proteomes" id="UP001233999">
    <property type="component" value="Unassembled WGS sequence"/>
</dbReference>
<reference evidence="1" key="2">
    <citation type="submission" date="2023-05" db="EMBL/GenBank/DDBJ databases">
        <authorList>
            <person name="Fouks B."/>
        </authorList>
    </citation>
    <scope>NUCLEOTIDE SEQUENCE</scope>
    <source>
        <strain evidence="1">Stay&amp;Tobe</strain>
        <tissue evidence="1">Testes</tissue>
    </source>
</reference>
<dbReference type="EMBL" id="JASPKZ010003424">
    <property type="protein sequence ID" value="KAJ9593593.1"/>
    <property type="molecule type" value="Genomic_DNA"/>
</dbReference>
<protein>
    <submittedName>
        <fullName evidence="1">Uncharacterized protein</fullName>
    </submittedName>
</protein>
<proteinExistence type="predicted"/>
<sequence>ILKVNLLCQKCRQTSAQWQTMGVWNNLISPIPHVKILTLIRIYNEGGRIYMNFCFADREMQHTTPLCDARQLLFRETQCGVSDSTTFSPENLNE</sequence>
<organism evidence="1 2">
    <name type="scientific">Diploptera punctata</name>
    <name type="common">Pacific beetle cockroach</name>
    <dbReference type="NCBI Taxonomy" id="6984"/>
    <lineage>
        <taxon>Eukaryota</taxon>
        <taxon>Metazoa</taxon>
        <taxon>Ecdysozoa</taxon>
        <taxon>Arthropoda</taxon>
        <taxon>Hexapoda</taxon>
        <taxon>Insecta</taxon>
        <taxon>Pterygota</taxon>
        <taxon>Neoptera</taxon>
        <taxon>Polyneoptera</taxon>
        <taxon>Dictyoptera</taxon>
        <taxon>Blattodea</taxon>
        <taxon>Blaberoidea</taxon>
        <taxon>Blaberidae</taxon>
        <taxon>Diplopterinae</taxon>
        <taxon>Diploptera</taxon>
    </lineage>
</organism>